<comment type="caution">
    <text evidence="6">The sequence shown here is derived from an EMBL/GenBank/DDBJ whole genome shotgun (WGS) entry which is preliminary data.</text>
</comment>
<gene>
    <name evidence="6" type="ORF">QO033_14600</name>
</gene>
<dbReference type="SUPFAM" id="SSF52218">
    <property type="entry name" value="Flavoproteins"/>
    <property type="match status" value="1"/>
</dbReference>
<protein>
    <submittedName>
        <fullName evidence="6">NAD(P)H-dependent oxidoreductase</fullName>
        <ecNumber evidence="6">1.-.-.-</ecNumber>
    </submittedName>
</protein>
<dbReference type="Proteomes" id="UP001243757">
    <property type="component" value="Unassembled WGS sequence"/>
</dbReference>
<keyword evidence="2" id="KW-0285">Flavoprotein</keyword>
<sequence>MKITLVVGNPKPQSRTARLARMLIDRIFGPDRAEVEVVELADHAAALFTWPSEEMAALNARVAASDLVVFASPTYKATYTGLLKAFLDRYPQNGLERTTALVLMTGGGMAHSMGPTVTLIPLLHELGAVVPVRGFYFNTEMMDRAGEIIDGFAAETLGAFARMVPLLQAAAPRMQDIHPGKTEKTDTPQ</sequence>
<proteinExistence type="inferred from homology"/>
<evidence type="ECO:0000256" key="2">
    <source>
        <dbReference type="ARBA" id="ARBA00022630"/>
    </source>
</evidence>
<dbReference type="Gene3D" id="3.40.50.360">
    <property type="match status" value="1"/>
</dbReference>
<keyword evidence="7" id="KW-1185">Reference proteome</keyword>
<dbReference type="InterPro" id="IPR029039">
    <property type="entry name" value="Flavoprotein-like_sf"/>
</dbReference>
<evidence type="ECO:0000313" key="6">
    <source>
        <dbReference type="EMBL" id="MDK3018912.1"/>
    </source>
</evidence>
<keyword evidence="4 6" id="KW-0560">Oxidoreductase</keyword>
<evidence type="ECO:0000313" key="7">
    <source>
        <dbReference type="Proteomes" id="UP001243757"/>
    </source>
</evidence>
<name>A0ABT7F2V2_9RHOB</name>
<dbReference type="GO" id="GO:0016491">
    <property type="term" value="F:oxidoreductase activity"/>
    <property type="evidence" value="ECO:0007669"/>
    <property type="project" value="UniProtKB-KW"/>
</dbReference>
<dbReference type="Pfam" id="PF03358">
    <property type="entry name" value="FMN_red"/>
    <property type="match status" value="1"/>
</dbReference>
<dbReference type="EMBL" id="JASNJD010000010">
    <property type="protein sequence ID" value="MDK3018912.1"/>
    <property type="molecule type" value="Genomic_DNA"/>
</dbReference>
<dbReference type="InterPro" id="IPR005025">
    <property type="entry name" value="FMN_Rdtase-like_dom"/>
</dbReference>
<dbReference type="InterPro" id="IPR051814">
    <property type="entry name" value="NAD(P)H-dep_FMN_reductase"/>
</dbReference>
<dbReference type="RefSeq" id="WP_284481718.1">
    <property type="nucleotide sequence ID" value="NZ_JASNJD010000010.1"/>
</dbReference>
<organism evidence="6 7">
    <name type="scientific">Pseudodonghicola flavimaris</name>
    <dbReference type="NCBI Taxonomy" id="3050036"/>
    <lineage>
        <taxon>Bacteria</taxon>
        <taxon>Pseudomonadati</taxon>
        <taxon>Pseudomonadota</taxon>
        <taxon>Alphaproteobacteria</taxon>
        <taxon>Rhodobacterales</taxon>
        <taxon>Paracoccaceae</taxon>
        <taxon>Pseudodonghicola</taxon>
    </lineage>
</organism>
<reference evidence="6 7" key="1">
    <citation type="submission" date="2023-05" db="EMBL/GenBank/DDBJ databases">
        <title>Pseudodonghicola sp. nov.</title>
        <authorList>
            <person name="Huang J."/>
        </authorList>
    </citation>
    <scope>NUCLEOTIDE SEQUENCE [LARGE SCALE GENOMIC DNA]</scope>
    <source>
        <strain evidence="6 7">IC7</strain>
    </source>
</reference>
<keyword evidence="3" id="KW-0288">FMN</keyword>
<dbReference type="PANTHER" id="PTHR43408">
    <property type="entry name" value="FMN REDUCTASE (NADPH)"/>
    <property type="match status" value="1"/>
</dbReference>
<evidence type="ECO:0000256" key="1">
    <source>
        <dbReference type="ARBA" id="ARBA00005990"/>
    </source>
</evidence>
<evidence type="ECO:0000256" key="4">
    <source>
        <dbReference type="ARBA" id="ARBA00023002"/>
    </source>
</evidence>
<evidence type="ECO:0000256" key="3">
    <source>
        <dbReference type="ARBA" id="ARBA00022643"/>
    </source>
</evidence>
<evidence type="ECO:0000259" key="5">
    <source>
        <dbReference type="Pfam" id="PF03358"/>
    </source>
</evidence>
<accession>A0ABT7F2V2</accession>
<dbReference type="EC" id="1.-.-.-" evidence="6"/>
<feature type="domain" description="NADPH-dependent FMN reductase-like" evidence="5">
    <location>
        <begin position="1"/>
        <end position="135"/>
    </location>
</feature>
<dbReference type="PANTHER" id="PTHR43408:SF2">
    <property type="entry name" value="FMN REDUCTASE (NADPH)"/>
    <property type="match status" value="1"/>
</dbReference>
<comment type="similarity">
    <text evidence="1">Belongs to the SsuE family.</text>
</comment>